<protein>
    <recommendedName>
        <fullName evidence="4">Oligosaccharide repeat unit polymerase</fullName>
    </recommendedName>
</protein>
<reference evidence="2 3" key="1">
    <citation type="submission" date="2015-11" db="EMBL/GenBank/DDBJ databases">
        <title>Expanding the genomic diversity of Burkholderia species for the development of highly accurate diagnostics.</title>
        <authorList>
            <person name="Sahl J."/>
            <person name="Keim P."/>
            <person name="Wagner D."/>
        </authorList>
    </citation>
    <scope>NUCLEOTIDE SEQUENCE [LARGE SCALE GENOMIC DNA]</scope>
    <source>
        <strain evidence="2 3">MSMB1301WGS</strain>
    </source>
</reference>
<keyword evidence="1" id="KW-0472">Membrane</keyword>
<feature type="transmembrane region" description="Helical" evidence="1">
    <location>
        <begin position="356"/>
        <end position="374"/>
    </location>
</feature>
<feature type="transmembrane region" description="Helical" evidence="1">
    <location>
        <begin position="191"/>
        <end position="208"/>
    </location>
</feature>
<accession>A0A125ACR7</accession>
<evidence type="ECO:0000313" key="3">
    <source>
        <dbReference type="Proteomes" id="UP000062317"/>
    </source>
</evidence>
<name>A0A125ACR7_9BURK</name>
<feature type="transmembrane region" description="Helical" evidence="1">
    <location>
        <begin position="114"/>
        <end position="140"/>
    </location>
</feature>
<feature type="transmembrane region" description="Helical" evidence="1">
    <location>
        <begin position="73"/>
        <end position="93"/>
    </location>
</feature>
<evidence type="ECO:0000313" key="2">
    <source>
        <dbReference type="EMBL" id="KVV51652.1"/>
    </source>
</evidence>
<organism evidence="2 3">
    <name type="scientific">Burkholderia territorii</name>
    <dbReference type="NCBI Taxonomy" id="1503055"/>
    <lineage>
        <taxon>Bacteria</taxon>
        <taxon>Pseudomonadati</taxon>
        <taxon>Pseudomonadota</taxon>
        <taxon>Betaproteobacteria</taxon>
        <taxon>Burkholderiales</taxon>
        <taxon>Burkholderiaceae</taxon>
        <taxon>Burkholderia</taxon>
        <taxon>Burkholderia cepacia complex</taxon>
    </lineage>
</organism>
<keyword evidence="3" id="KW-1185">Reference proteome</keyword>
<gene>
    <name evidence="2" type="ORF">WT27_30735</name>
</gene>
<evidence type="ECO:0008006" key="4">
    <source>
        <dbReference type="Google" id="ProtNLM"/>
    </source>
</evidence>
<proteinExistence type="predicted"/>
<dbReference type="AlphaFoldDB" id="A0A125ACR7"/>
<feature type="transmembrane region" description="Helical" evidence="1">
    <location>
        <begin position="43"/>
        <end position="61"/>
    </location>
</feature>
<feature type="transmembrane region" description="Helical" evidence="1">
    <location>
        <begin position="386"/>
        <end position="403"/>
    </location>
</feature>
<dbReference type="EMBL" id="LPEQ01000048">
    <property type="protein sequence ID" value="KVV51652.1"/>
    <property type="molecule type" value="Genomic_DNA"/>
</dbReference>
<comment type="caution">
    <text evidence="2">The sequence shown here is derived from an EMBL/GenBank/DDBJ whole genome shotgun (WGS) entry which is preliminary data.</text>
</comment>
<feature type="transmembrane region" description="Helical" evidence="1">
    <location>
        <begin position="409"/>
        <end position="428"/>
    </location>
</feature>
<sequence>MSRRAGGTGGGPRQRAATTRKTARLCDAAGAYAGYWWEDPARLVLLFILPLYGLLSLSLLGDQKSIARVYFDGYYAFVGALFLMVVMAASWLATTEVRTRRGPPPAEIELSPRVLDFVFALALFGYALLLSGIATHPALLVAFVRGEANAYDMLDLKGRITGLSTFTQATAPYVVLYFYVFRTPVKGLNRYKIYFAVLAVLTLVRSFIFAERLALIEMMMPLALMVVRFRLGGRYSRLLTFGPYAAIPLLFGLFIANEYNRSWEAYYVNIYDNLFDFALERLGLYYSTSLNNGAGILSVLGWDQGHPMFTFDWLLRFPVIGATLQPWLDSGDSINLFLNGYADPEFNNPSGIFVHFYEWGWFGLLDALVLGWAVGRSYAGWRSGNGFWCCVHAVLFVSVMEIMRTPNLFSGRNFVPVVLLIAVFHWFAKMRARIALQARGRHSMAHGNRTADVDSVFSR</sequence>
<dbReference type="RefSeq" id="WP_060104786.1">
    <property type="nucleotide sequence ID" value="NZ_LPEQ01000048.1"/>
</dbReference>
<evidence type="ECO:0000256" key="1">
    <source>
        <dbReference type="SAM" id="Phobius"/>
    </source>
</evidence>
<feature type="transmembrane region" description="Helical" evidence="1">
    <location>
        <begin position="160"/>
        <end position="179"/>
    </location>
</feature>
<keyword evidence="1" id="KW-0812">Transmembrane</keyword>
<feature type="transmembrane region" description="Helical" evidence="1">
    <location>
        <begin position="238"/>
        <end position="256"/>
    </location>
</feature>
<dbReference type="Proteomes" id="UP000062317">
    <property type="component" value="Unassembled WGS sequence"/>
</dbReference>
<keyword evidence="1" id="KW-1133">Transmembrane helix</keyword>